<name>A0A380TIT9_9ZZZZ</name>
<protein>
    <submittedName>
        <fullName evidence="3">Ethyl tert-butyl ether degradation protein EthD</fullName>
    </submittedName>
</protein>
<proteinExistence type="predicted"/>
<organism evidence="3">
    <name type="scientific">metagenome</name>
    <dbReference type="NCBI Taxonomy" id="256318"/>
    <lineage>
        <taxon>unclassified sequences</taxon>
        <taxon>metagenomes</taxon>
    </lineage>
</organism>
<dbReference type="EMBL" id="UIDG01000021">
    <property type="protein sequence ID" value="SUS03984.1"/>
    <property type="molecule type" value="Genomic_DNA"/>
</dbReference>
<dbReference type="NCBIfam" id="TIGR02118">
    <property type="entry name" value="EthD family reductase"/>
    <property type="match status" value="1"/>
</dbReference>
<accession>A0A380TIT9</accession>
<dbReference type="InterPro" id="IPR011008">
    <property type="entry name" value="Dimeric_a/b-barrel"/>
</dbReference>
<reference evidence="3" key="1">
    <citation type="submission" date="2018-07" db="EMBL/GenBank/DDBJ databases">
        <authorList>
            <person name="Quirk P.G."/>
            <person name="Krulwich T.A."/>
        </authorList>
    </citation>
    <scope>NUCLEOTIDE SEQUENCE</scope>
</reference>
<dbReference type="EMBL" id="UIDG01000416">
    <property type="protein sequence ID" value="SUS07619.1"/>
    <property type="molecule type" value="Genomic_DNA"/>
</dbReference>
<sequence>MKLIYCLKRLPTLTPEEFRRYWLDVHGPLVRAHQDALRIVRYVQTHTAAGPLLDKLRAFRGSADPYDGVAEIWYASAEALATLGRDPEARAASRRLLEDERRFVDLARSPIWIGEEHLIIGAGSPDRSACSPTRMET</sequence>
<evidence type="ECO:0000313" key="2">
    <source>
        <dbReference type="EMBL" id="SUS03984.1"/>
    </source>
</evidence>
<gene>
    <name evidence="2" type="ORF">DF3PB_1170002</name>
    <name evidence="3" type="ORF">DF3PB_4730003</name>
</gene>
<feature type="domain" description="EthD" evidence="1">
    <location>
        <begin position="11"/>
        <end position="106"/>
    </location>
</feature>
<evidence type="ECO:0000259" key="1">
    <source>
        <dbReference type="Pfam" id="PF07110"/>
    </source>
</evidence>
<dbReference type="InterPro" id="IPR009799">
    <property type="entry name" value="EthD_dom"/>
</dbReference>
<dbReference type="SUPFAM" id="SSF54909">
    <property type="entry name" value="Dimeric alpha+beta barrel"/>
    <property type="match status" value="1"/>
</dbReference>
<dbReference type="Gene3D" id="3.30.70.100">
    <property type="match status" value="1"/>
</dbReference>
<dbReference type="Pfam" id="PF07110">
    <property type="entry name" value="EthD"/>
    <property type="match status" value="1"/>
</dbReference>
<dbReference type="GO" id="GO:0016491">
    <property type="term" value="F:oxidoreductase activity"/>
    <property type="evidence" value="ECO:0007669"/>
    <property type="project" value="InterPro"/>
</dbReference>
<evidence type="ECO:0000313" key="3">
    <source>
        <dbReference type="EMBL" id="SUS07619.1"/>
    </source>
</evidence>
<dbReference type="AlphaFoldDB" id="A0A380TIT9"/>